<protein>
    <submittedName>
        <fullName evidence="2">Uncharacterized protein</fullName>
    </submittedName>
</protein>
<feature type="compositionally biased region" description="Polar residues" evidence="1">
    <location>
        <begin position="816"/>
        <end position="825"/>
    </location>
</feature>
<evidence type="ECO:0000256" key="1">
    <source>
        <dbReference type="SAM" id="MobiDB-lite"/>
    </source>
</evidence>
<dbReference type="EMBL" id="BNCQ01000048">
    <property type="protein sequence ID" value="GIM13280.1"/>
    <property type="molecule type" value="Genomic_DNA"/>
</dbReference>
<sequence>MVLHMANAQSLLFDEHPRQNPDEILRQARISHNSNLTSLHIATSVNTAKLSMTRIQYELGSSLPYDYVSKGSSMECNQLSKSKPKAITVKEMPRFGTVMAALPAAASTATDAPAHNATSIPPGLTTALAEVIRRSICGGCGGDGRSATSLPVAASQGTGQNMGSNIDCEDISEDADDVDAVSPGIGISDRGNEDMVEAAEPRIGFSVTRRSASTSQPGADLQAALATASGRIRPCRMSATDIPLALLCSSRPLFPAVDAEGVFVTSNVNRPLGGSSGRRASMSCTGADPRDAFQAFSLAAAAGRGNEDSGSGDMGPSAVLPAWSASVHSVPQEETAVGPKDETRPSVGEWVLGRGRRVSSRASAARHSATGSLWPHPPVPTASNYLDAGNYATGAMDAEEGMCDMADISAVSTGMMNGCPCGDVAAAASNVGPSQTAFQRRPNQHLFMPNASSQVPQGEGPSSFGSAGCEAPIVRPTPTPTTAPQPLQRFPAALPGQLLGHSSLQDGPNSAPPGSGIGGRYSGMHAYGAAAFGAGAGAGNVSQDMPDPAPATALLPRMSAARTRPTPLSPLAPAAYPTVGSDASPSDRPVGPAAGVAALFQSVAPTPLESFASPPRASGTGGVWGNLYGPSLSQHQQTLLEAAHVRSTNGAESVILQEPVIDISASAGPDSGLGMPGTADPGLDPTATDVAGTAGDAFGGSRTVALRSGVRDFNPDLCEDASPVVDIGEQQQLLPPQTSACKSRPSTALFLARVGSGGGGPSTAGLQMLPAPSLGLKPTPLASEDRQLPPRPVSQSQGTRPLFPPPALQSPPSPQYRGQYNCSGGQSPSSPRSPVQQQPHAFTKRTPSQLQLQQQAWRRADGKQTQPTTQPPVPPADGENQLASSHGSPGSTGSSVSVAGDPSGSGGRQRFAHLGFGFGLGSTQRHSHHSHTPRSSHNAVQPLVVPGPALETLSTTSSVATSRAGTPAAPPSSCGSIGSGTGRRGPLPNRGCGSLEITPEEHRDIMARMKAALSFLHRGD</sequence>
<feature type="region of interest" description="Disordered" evidence="1">
    <location>
        <begin position="448"/>
        <end position="486"/>
    </location>
</feature>
<accession>A0A8J4LW47</accession>
<feature type="region of interest" description="Disordered" evidence="1">
    <location>
        <begin position="497"/>
        <end position="516"/>
    </location>
</feature>
<evidence type="ECO:0000313" key="3">
    <source>
        <dbReference type="Proteomes" id="UP000722791"/>
    </source>
</evidence>
<feature type="compositionally biased region" description="Pro residues" evidence="1">
    <location>
        <begin position="802"/>
        <end position="814"/>
    </location>
</feature>
<reference evidence="2" key="1">
    <citation type="journal article" date="2021" name="Proc. Natl. Acad. Sci. U.S.A.">
        <title>Three genomes in the algal genus Volvox reveal the fate of a haploid sex-determining region after a transition to homothallism.</title>
        <authorList>
            <person name="Yamamoto K."/>
            <person name="Hamaji T."/>
            <person name="Kawai-Toyooka H."/>
            <person name="Matsuzaki R."/>
            <person name="Takahashi F."/>
            <person name="Nishimura Y."/>
            <person name="Kawachi M."/>
            <person name="Noguchi H."/>
            <person name="Minakuchi Y."/>
            <person name="Umen J.G."/>
            <person name="Toyoda A."/>
            <person name="Nozaki H."/>
        </authorList>
    </citation>
    <scope>NUCLEOTIDE SEQUENCE</scope>
    <source>
        <strain evidence="2">NIES-3785</strain>
    </source>
</reference>
<feature type="compositionally biased region" description="Low complexity" evidence="1">
    <location>
        <begin position="826"/>
        <end position="839"/>
    </location>
</feature>
<feature type="compositionally biased region" description="Polar residues" evidence="1">
    <location>
        <begin position="954"/>
        <end position="964"/>
    </location>
</feature>
<feature type="region of interest" description="Disordered" evidence="1">
    <location>
        <begin position="954"/>
        <end position="994"/>
    </location>
</feature>
<dbReference type="Proteomes" id="UP000722791">
    <property type="component" value="Unassembled WGS sequence"/>
</dbReference>
<gene>
    <name evidence="2" type="ORF">Vretimale_16421</name>
</gene>
<dbReference type="AlphaFoldDB" id="A0A8J4LW47"/>
<name>A0A8J4LW47_9CHLO</name>
<organism evidence="2 3">
    <name type="scientific">Volvox reticuliferus</name>
    <dbReference type="NCBI Taxonomy" id="1737510"/>
    <lineage>
        <taxon>Eukaryota</taxon>
        <taxon>Viridiplantae</taxon>
        <taxon>Chlorophyta</taxon>
        <taxon>core chlorophytes</taxon>
        <taxon>Chlorophyceae</taxon>
        <taxon>CS clade</taxon>
        <taxon>Chlamydomonadales</taxon>
        <taxon>Volvocaceae</taxon>
        <taxon>Volvox</taxon>
    </lineage>
</organism>
<proteinExistence type="predicted"/>
<feature type="compositionally biased region" description="Low complexity" evidence="1">
    <location>
        <begin position="883"/>
        <end position="900"/>
    </location>
</feature>
<comment type="caution">
    <text evidence="2">The sequence shown here is derived from an EMBL/GenBank/DDBJ whole genome shotgun (WGS) entry which is preliminary data.</text>
</comment>
<feature type="compositionally biased region" description="Basic residues" evidence="1">
    <location>
        <begin position="925"/>
        <end position="934"/>
    </location>
</feature>
<feature type="region of interest" description="Disordered" evidence="1">
    <location>
        <begin position="752"/>
        <end position="941"/>
    </location>
</feature>
<evidence type="ECO:0000313" key="2">
    <source>
        <dbReference type="EMBL" id="GIM13280.1"/>
    </source>
</evidence>